<evidence type="ECO:0000313" key="8">
    <source>
        <dbReference type="EMBL" id="PIC39425.1"/>
    </source>
</evidence>
<dbReference type="PANTHER" id="PTHR12228:SF15">
    <property type="entry name" value="TAFII55 PROTEIN CONSERVED REGION DOMAIN-CONTAINING PROTEIN"/>
    <property type="match status" value="1"/>
</dbReference>
<dbReference type="InterPro" id="IPR006751">
    <property type="entry name" value="TAFII55_prot_cons_reg"/>
</dbReference>
<dbReference type="Pfam" id="PF04658">
    <property type="entry name" value="TAFII55_N"/>
    <property type="match status" value="1"/>
</dbReference>
<gene>
    <name evidence="8" type="primary">Cni-taf-7.2</name>
    <name evidence="8" type="synonym">Cnig_chr_III.g11115</name>
    <name evidence="8" type="ORF">B9Z55_011115</name>
</gene>
<protein>
    <recommendedName>
        <fullName evidence="7">TAFII55 protein conserved region domain-containing protein</fullName>
    </recommendedName>
</protein>
<dbReference type="EMBL" id="PDUG01000003">
    <property type="protein sequence ID" value="PIC39425.1"/>
    <property type="molecule type" value="Genomic_DNA"/>
</dbReference>
<dbReference type="GO" id="GO:0005669">
    <property type="term" value="C:transcription factor TFIID complex"/>
    <property type="evidence" value="ECO:0007669"/>
    <property type="project" value="InterPro"/>
</dbReference>
<keyword evidence="4" id="KW-0804">Transcription</keyword>
<evidence type="ECO:0000259" key="7">
    <source>
        <dbReference type="SMART" id="SM01370"/>
    </source>
</evidence>
<organism evidence="8 9">
    <name type="scientific">Caenorhabditis nigoni</name>
    <dbReference type="NCBI Taxonomy" id="1611254"/>
    <lineage>
        <taxon>Eukaryota</taxon>
        <taxon>Metazoa</taxon>
        <taxon>Ecdysozoa</taxon>
        <taxon>Nematoda</taxon>
        <taxon>Chromadorea</taxon>
        <taxon>Rhabditida</taxon>
        <taxon>Rhabditina</taxon>
        <taxon>Rhabditomorpha</taxon>
        <taxon>Rhabditoidea</taxon>
        <taxon>Rhabditidae</taxon>
        <taxon>Peloderinae</taxon>
        <taxon>Caenorhabditis</taxon>
    </lineage>
</organism>
<reference evidence="9" key="1">
    <citation type="submission" date="2017-10" db="EMBL/GenBank/DDBJ databases">
        <title>Rapid genome shrinkage in a self-fertile nematode reveals novel sperm competition proteins.</title>
        <authorList>
            <person name="Yin D."/>
            <person name="Schwarz E.M."/>
            <person name="Thomas C.G."/>
            <person name="Felde R.L."/>
            <person name="Korf I.F."/>
            <person name="Cutter A.D."/>
            <person name="Schartner C.M."/>
            <person name="Ralston E.J."/>
            <person name="Meyer B.J."/>
            <person name="Haag E.S."/>
        </authorList>
    </citation>
    <scope>NUCLEOTIDE SEQUENCE [LARGE SCALE GENOMIC DNA]</scope>
    <source>
        <strain evidence="9">JU1422</strain>
    </source>
</reference>
<dbReference type="OrthoDB" id="153872at2759"/>
<feature type="compositionally biased region" description="Acidic residues" evidence="6">
    <location>
        <begin position="230"/>
        <end position="245"/>
    </location>
</feature>
<evidence type="ECO:0000256" key="4">
    <source>
        <dbReference type="ARBA" id="ARBA00023163"/>
    </source>
</evidence>
<keyword evidence="3" id="KW-0805">Transcription regulation</keyword>
<evidence type="ECO:0000313" key="9">
    <source>
        <dbReference type="Proteomes" id="UP000230233"/>
    </source>
</evidence>
<evidence type="ECO:0000256" key="3">
    <source>
        <dbReference type="ARBA" id="ARBA00023015"/>
    </source>
</evidence>
<comment type="subcellular location">
    <subcellularLocation>
        <location evidence="1">Nucleus</location>
    </subcellularLocation>
</comment>
<feature type="region of interest" description="Disordered" evidence="6">
    <location>
        <begin position="1"/>
        <end position="33"/>
    </location>
</feature>
<dbReference type="AlphaFoldDB" id="A0A2G5UIP6"/>
<feature type="region of interest" description="Disordered" evidence="6">
    <location>
        <begin position="128"/>
        <end position="159"/>
    </location>
</feature>
<evidence type="ECO:0000256" key="1">
    <source>
        <dbReference type="ARBA" id="ARBA00004123"/>
    </source>
</evidence>
<comment type="caution">
    <text evidence="8">The sequence shown here is derived from an EMBL/GenBank/DDBJ whole genome shotgun (WGS) entry which is preliminary data.</text>
</comment>
<keyword evidence="5" id="KW-0539">Nucleus</keyword>
<proteinExistence type="inferred from homology"/>
<dbReference type="InterPro" id="IPR037817">
    <property type="entry name" value="TAF7"/>
</dbReference>
<comment type="similarity">
    <text evidence="2">Belongs to the TAF7 family.</text>
</comment>
<dbReference type="PANTHER" id="PTHR12228">
    <property type="entry name" value="TRANSCRIPTION INITIATION FACTOR TFIID 55 KD SUBUNIT-RELATED"/>
    <property type="match status" value="1"/>
</dbReference>
<dbReference type="CDD" id="cd08047">
    <property type="entry name" value="TAF7"/>
    <property type="match status" value="1"/>
</dbReference>
<dbReference type="GO" id="GO:0051123">
    <property type="term" value="P:RNA polymerase II preinitiation complex assembly"/>
    <property type="evidence" value="ECO:0007669"/>
    <property type="project" value="TreeGrafter"/>
</dbReference>
<dbReference type="Proteomes" id="UP000230233">
    <property type="component" value="Chromosome III"/>
</dbReference>
<dbReference type="SMART" id="SM01370">
    <property type="entry name" value="TAFII55_N"/>
    <property type="match status" value="1"/>
</dbReference>
<dbReference type="STRING" id="1611254.A0A2G5UIP6"/>
<evidence type="ECO:0000256" key="5">
    <source>
        <dbReference type="ARBA" id="ARBA00023242"/>
    </source>
</evidence>
<evidence type="ECO:0000256" key="2">
    <source>
        <dbReference type="ARBA" id="ARBA00009368"/>
    </source>
</evidence>
<feature type="region of interest" description="Disordered" evidence="6">
    <location>
        <begin position="204"/>
        <end position="245"/>
    </location>
</feature>
<dbReference type="GO" id="GO:0016251">
    <property type="term" value="F:RNA polymerase II general transcription initiation factor activity"/>
    <property type="evidence" value="ECO:0007669"/>
    <property type="project" value="TreeGrafter"/>
</dbReference>
<keyword evidence="9" id="KW-1185">Reference proteome</keyword>
<sequence length="245" mass="27067">MSLASGTRIPLKRGPKPQVFEEAPITTPTDDPPEFESHIVLRVPEDCVDRIEKIIETDGKVEDFAINLNSDARNSTLRIGNRLLNGKILDLPTITEVHKTLDDKSLYKVADVSQILVCTHDSINAITPSAPSDATEDPQAAAKKAAKQWQYPHGLTPPMKCARKKRFRKTKKKKLMDAPEVETELKRLLRADLEADSVRWEIVEGGAEDGGGGDEGVARTQGHVNYPSSSDEESDPMADDDEKEE</sequence>
<evidence type="ECO:0000256" key="6">
    <source>
        <dbReference type="SAM" id="MobiDB-lite"/>
    </source>
</evidence>
<feature type="domain" description="TAFII55 protein conserved region" evidence="7">
    <location>
        <begin position="35"/>
        <end position="197"/>
    </location>
</feature>
<name>A0A2G5UIP6_9PELO</name>
<accession>A0A2G5UIP6</accession>